<keyword evidence="1" id="KW-0812">Transmembrane</keyword>
<evidence type="ECO:0000313" key="3">
    <source>
        <dbReference type="Proteomes" id="UP001251085"/>
    </source>
</evidence>
<reference evidence="3" key="1">
    <citation type="submission" date="2023-07" db="EMBL/GenBank/DDBJ databases">
        <title>Characterization of two Paracoccaceae strains isolated from Phycosphere and proposal of Xinfangfangia lacusdiani sp. nov.</title>
        <authorList>
            <person name="Deng Y."/>
            <person name="Zhang Y.Q."/>
        </authorList>
    </citation>
    <scope>NUCLEOTIDE SEQUENCE [LARGE SCALE GENOMIC DNA]</scope>
    <source>
        <strain evidence="3">CPCC 101403</strain>
    </source>
</reference>
<accession>A0ABU3EAB6</accession>
<dbReference type="RefSeq" id="WP_311758274.1">
    <property type="nucleotide sequence ID" value="NZ_JAVRQI010000003.1"/>
</dbReference>
<sequence>MDRQKIKKCFLKVAGVSGGVFLSLLSAAEVIEKKLTFLPLGAWLIGGPIIAGWWAYEMFCAGGEDE</sequence>
<organism evidence="2 3">
    <name type="scientific">Paracoccus broussonetiae</name>
    <dbReference type="NCBI Taxonomy" id="3075834"/>
    <lineage>
        <taxon>Bacteria</taxon>
        <taxon>Pseudomonadati</taxon>
        <taxon>Pseudomonadota</taxon>
        <taxon>Alphaproteobacteria</taxon>
        <taxon>Rhodobacterales</taxon>
        <taxon>Paracoccaceae</taxon>
        <taxon>Paracoccus</taxon>
    </lineage>
</organism>
<gene>
    <name evidence="2" type="ORF">RM190_04815</name>
</gene>
<evidence type="ECO:0000313" key="2">
    <source>
        <dbReference type="EMBL" id="MDT1061170.1"/>
    </source>
</evidence>
<comment type="caution">
    <text evidence="2">The sequence shown here is derived from an EMBL/GenBank/DDBJ whole genome shotgun (WGS) entry which is preliminary data.</text>
</comment>
<name>A0ABU3EAB6_9RHOB</name>
<evidence type="ECO:0000256" key="1">
    <source>
        <dbReference type="SAM" id="Phobius"/>
    </source>
</evidence>
<dbReference type="Proteomes" id="UP001251085">
    <property type="component" value="Unassembled WGS sequence"/>
</dbReference>
<keyword evidence="1" id="KW-0472">Membrane</keyword>
<feature type="transmembrane region" description="Helical" evidence="1">
    <location>
        <begin position="37"/>
        <end position="56"/>
    </location>
</feature>
<dbReference type="EMBL" id="JAVRQI010000003">
    <property type="protein sequence ID" value="MDT1061170.1"/>
    <property type="molecule type" value="Genomic_DNA"/>
</dbReference>
<keyword evidence="1" id="KW-1133">Transmembrane helix</keyword>
<proteinExistence type="predicted"/>
<keyword evidence="3" id="KW-1185">Reference proteome</keyword>
<protein>
    <submittedName>
        <fullName evidence="2">Uncharacterized protein</fullName>
    </submittedName>
</protein>